<dbReference type="Proteomes" id="UP000002630">
    <property type="component" value="Linkage Group LG12"/>
</dbReference>
<evidence type="ECO:0000256" key="1">
    <source>
        <dbReference type="SAM" id="MobiDB-lite"/>
    </source>
</evidence>
<sequence>MSLQSRGTAPGAMLKSLQNGRPIVCGCGCYVNAMRSTVNPKRGASKNTKMRARGWHGRGMPSGSMSRPDKKTKDGSRPVYLRI</sequence>
<name>D8LJL0_ECTSI</name>
<dbReference type="InParanoid" id="D8LJL0"/>
<dbReference type="EMBL" id="FN648442">
    <property type="protein sequence ID" value="CBN77037.1"/>
    <property type="molecule type" value="Genomic_DNA"/>
</dbReference>
<evidence type="ECO:0000313" key="3">
    <source>
        <dbReference type="Proteomes" id="UP000002630"/>
    </source>
</evidence>
<evidence type="ECO:0000313" key="2">
    <source>
        <dbReference type="EMBL" id="CBN77037.1"/>
    </source>
</evidence>
<accession>D8LJL0</accession>
<dbReference type="EMBL" id="FN649737">
    <property type="protein sequence ID" value="CBN77037.1"/>
    <property type="molecule type" value="Genomic_DNA"/>
</dbReference>
<dbReference type="AlphaFoldDB" id="D8LJL0"/>
<gene>
    <name evidence="2" type="ORF">Esi_0026_0081</name>
</gene>
<proteinExistence type="predicted"/>
<feature type="region of interest" description="Disordered" evidence="1">
    <location>
        <begin position="39"/>
        <end position="83"/>
    </location>
</feature>
<organism evidence="2 3">
    <name type="scientific">Ectocarpus siliculosus</name>
    <name type="common">Brown alga</name>
    <name type="synonym">Conferva siliculosa</name>
    <dbReference type="NCBI Taxonomy" id="2880"/>
    <lineage>
        <taxon>Eukaryota</taxon>
        <taxon>Sar</taxon>
        <taxon>Stramenopiles</taxon>
        <taxon>Ochrophyta</taxon>
        <taxon>PX clade</taxon>
        <taxon>Phaeophyceae</taxon>
        <taxon>Ectocarpales</taxon>
        <taxon>Ectocarpaceae</taxon>
        <taxon>Ectocarpus</taxon>
    </lineage>
</organism>
<protein>
    <submittedName>
        <fullName evidence="2">Uncharacterized protein</fullName>
    </submittedName>
</protein>
<reference evidence="2 3" key="1">
    <citation type="journal article" date="2010" name="Nature">
        <title>The Ectocarpus genome and the independent evolution of multicellularity in brown algae.</title>
        <authorList>
            <person name="Cock J.M."/>
            <person name="Sterck L."/>
            <person name="Rouze P."/>
            <person name="Scornet D."/>
            <person name="Allen A.E."/>
            <person name="Amoutzias G."/>
            <person name="Anthouard V."/>
            <person name="Artiguenave F."/>
            <person name="Aury J.M."/>
            <person name="Badger J.H."/>
            <person name="Beszteri B."/>
            <person name="Billiau K."/>
            <person name="Bonnet E."/>
            <person name="Bothwell J.H."/>
            <person name="Bowler C."/>
            <person name="Boyen C."/>
            <person name="Brownlee C."/>
            <person name="Carrano C.J."/>
            <person name="Charrier B."/>
            <person name="Cho G.Y."/>
            <person name="Coelho S.M."/>
            <person name="Collen J."/>
            <person name="Corre E."/>
            <person name="Da Silva C."/>
            <person name="Delage L."/>
            <person name="Delaroque N."/>
            <person name="Dittami S.M."/>
            <person name="Doulbeau S."/>
            <person name="Elias M."/>
            <person name="Farnham G."/>
            <person name="Gachon C.M."/>
            <person name="Gschloessl B."/>
            <person name="Heesch S."/>
            <person name="Jabbari K."/>
            <person name="Jubin C."/>
            <person name="Kawai H."/>
            <person name="Kimura K."/>
            <person name="Kloareg B."/>
            <person name="Kupper F.C."/>
            <person name="Lang D."/>
            <person name="Le Bail A."/>
            <person name="Leblanc C."/>
            <person name="Lerouge P."/>
            <person name="Lohr M."/>
            <person name="Lopez P.J."/>
            <person name="Martens C."/>
            <person name="Maumus F."/>
            <person name="Michel G."/>
            <person name="Miranda-Saavedra D."/>
            <person name="Morales J."/>
            <person name="Moreau H."/>
            <person name="Motomura T."/>
            <person name="Nagasato C."/>
            <person name="Napoli C.A."/>
            <person name="Nelson D.R."/>
            <person name="Nyvall-Collen P."/>
            <person name="Peters A.F."/>
            <person name="Pommier C."/>
            <person name="Potin P."/>
            <person name="Poulain J."/>
            <person name="Quesneville H."/>
            <person name="Read B."/>
            <person name="Rensing S.A."/>
            <person name="Ritter A."/>
            <person name="Rousvoal S."/>
            <person name="Samanta M."/>
            <person name="Samson G."/>
            <person name="Schroeder D.C."/>
            <person name="Segurens B."/>
            <person name="Strittmatter M."/>
            <person name="Tonon T."/>
            <person name="Tregear J.W."/>
            <person name="Valentin K."/>
            <person name="von Dassow P."/>
            <person name="Yamagishi T."/>
            <person name="Van de Peer Y."/>
            <person name="Wincker P."/>
        </authorList>
    </citation>
    <scope>NUCLEOTIDE SEQUENCE [LARGE SCALE GENOMIC DNA]</scope>
    <source>
        <strain evidence="3">Ec32 / CCAP1310/4</strain>
    </source>
</reference>
<feature type="compositionally biased region" description="Basic and acidic residues" evidence="1">
    <location>
        <begin position="67"/>
        <end position="76"/>
    </location>
</feature>
<keyword evidence="3" id="KW-1185">Reference proteome</keyword>